<reference evidence="2" key="1">
    <citation type="journal article" date="2015" name="Chem. Biol.">
        <title>Structure, bioactivity, and resistance mechanism of streptomonomicin, an unusual lasso Peptide from an understudied halophilic actinomycete.</title>
        <authorList>
            <person name="Metelev M."/>
            <person name="Tietz J.I."/>
            <person name="Melby J.O."/>
            <person name="Blair P.M."/>
            <person name="Zhu L."/>
            <person name="Livnat I."/>
            <person name="Severinov K."/>
            <person name="Mitchell D.A."/>
        </authorList>
    </citation>
    <scope>NUCLEOTIDE SEQUENCE [LARGE SCALE GENOMIC DNA]</scope>
    <source>
        <strain evidence="2">YIM 90003</strain>
    </source>
</reference>
<keyword evidence="2" id="KW-1185">Reference proteome</keyword>
<protein>
    <recommendedName>
        <fullName evidence="3">Nucleotidase</fullName>
    </recommendedName>
</protein>
<gene>
    <name evidence="1" type="ORF">LP52_07755</name>
</gene>
<dbReference type="OrthoDB" id="3674144at2"/>
<sequence>MLGVDIGGVIIHRLDDRDTSFFGDTPMRTPAVDGAFEALAELAQHPFQGRVYLVSKAKPATADRTRRWLALHAFAGRTGIPGDHLHFVPERADKAPICERLGITHFVDDRIDVLRHLGTVPHRYLFTGGGGADDAPDELPDWATPSTAWPELAEVIRRSVPAAREGR</sequence>
<name>A0A0C2G809_9ACTN</name>
<comment type="caution">
    <text evidence="1">The sequence shown here is derived from an EMBL/GenBank/DDBJ whole genome shotgun (WGS) entry which is preliminary data.</text>
</comment>
<proteinExistence type="predicted"/>
<evidence type="ECO:0000313" key="1">
    <source>
        <dbReference type="EMBL" id="KIH99413.1"/>
    </source>
</evidence>
<dbReference type="Proteomes" id="UP000031675">
    <property type="component" value="Unassembled WGS sequence"/>
</dbReference>
<dbReference type="EMBL" id="JROO01000012">
    <property type="protein sequence ID" value="KIH99413.1"/>
    <property type="molecule type" value="Genomic_DNA"/>
</dbReference>
<dbReference type="AlphaFoldDB" id="A0A0C2G809"/>
<organism evidence="1 2">
    <name type="scientific">Streptomonospora alba</name>
    <dbReference type="NCBI Taxonomy" id="183763"/>
    <lineage>
        <taxon>Bacteria</taxon>
        <taxon>Bacillati</taxon>
        <taxon>Actinomycetota</taxon>
        <taxon>Actinomycetes</taxon>
        <taxon>Streptosporangiales</taxon>
        <taxon>Nocardiopsidaceae</taxon>
        <taxon>Streptomonospora</taxon>
    </lineage>
</organism>
<evidence type="ECO:0000313" key="2">
    <source>
        <dbReference type="Proteomes" id="UP000031675"/>
    </source>
</evidence>
<accession>A0A0C2G809</accession>
<evidence type="ECO:0008006" key="3">
    <source>
        <dbReference type="Google" id="ProtNLM"/>
    </source>
</evidence>